<feature type="domain" description="Aminoacyl-tRNA synthetase class Ia" evidence="12">
    <location>
        <begin position="4"/>
        <end position="53"/>
    </location>
</feature>
<dbReference type="CDD" id="cd00814">
    <property type="entry name" value="MetRS_core"/>
    <property type="match status" value="1"/>
</dbReference>
<keyword evidence="7 11" id="KW-0648">Protein biosynthesis</keyword>
<dbReference type="InterPro" id="IPR014729">
    <property type="entry name" value="Rossmann-like_a/b/a_fold"/>
</dbReference>
<dbReference type="EC" id="6.1.1.10" evidence="2"/>
<dbReference type="GO" id="GO:0004825">
    <property type="term" value="F:methionine-tRNA ligase activity"/>
    <property type="evidence" value="ECO:0007669"/>
    <property type="project" value="UniProtKB-EC"/>
</dbReference>
<keyword evidence="4 11" id="KW-0436">Ligase</keyword>
<dbReference type="GO" id="GO:0004823">
    <property type="term" value="F:leucine-tRNA ligase activity"/>
    <property type="evidence" value="ECO:0007669"/>
    <property type="project" value="UniProtKB-EC"/>
</dbReference>
<evidence type="ECO:0000256" key="5">
    <source>
        <dbReference type="ARBA" id="ARBA00022741"/>
    </source>
</evidence>
<evidence type="ECO:0000259" key="12">
    <source>
        <dbReference type="Pfam" id="PF00133"/>
    </source>
</evidence>
<feature type="domain" description="Methionyl-tRNA synthetase anticodon-binding" evidence="14">
    <location>
        <begin position="386"/>
        <end position="481"/>
    </location>
</feature>
<dbReference type="Pfam" id="PF00133">
    <property type="entry name" value="tRNA-synt_1"/>
    <property type="match status" value="1"/>
</dbReference>
<accession>A0A0D8BII0</accession>
<comment type="similarity">
    <text evidence="11">Belongs to the class-I aminoacyl-tRNA synthetase family.</text>
</comment>
<evidence type="ECO:0000259" key="14">
    <source>
        <dbReference type="Pfam" id="PF19303"/>
    </source>
</evidence>
<sequence>MGRYFVTTAIPYVNGKPHVGHALELVETDAFARHLRARGDEVRCQTGTDDNALKNVQGAEAEGITPAEYVERVATRFSSLREPLSLSFDDFIKTSSDPRHRPGVEKLWAACAERGDFYRKSYAGLYCVGCELFYAPDELVDGRCPEHGTVPDLVEESNWFFRLSRYQDQLHELISSDRLRIEPATRKREVLSFIEAGLEDFSASRSMTRARGWGIPVPGDPDQVIYVWFDALGNYITAPGYGTDDATFQHWWNDSDARVHVIGKGIIRFHAVYWPAMLLSAGVRLPDTIFVHEYLTADGMKISKSAGNAEDPADIVAAYNTDALRWWMLRDVARSGDTDYTTERLLTRANEDLANNIGNLVNRTVSMVKRYRDGVIPPVAADNPGAAALRAAREQAPATIDAAFTAFDFRRAAEAITTIGNEGNRYVEAARPWDLAKAERKQDAPPAALDAVLAELVATCRELAAHLTPFLPDAAPRIAAQCGDGGPRVADPAPVFPRLEAAPA</sequence>
<evidence type="ECO:0000256" key="1">
    <source>
        <dbReference type="ARBA" id="ARBA00004496"/>
    </source>
</evidence>
<dbReference type="PATRIC" id="fig|1502723.3.peg.1496"/>
<keyword evidence="16" id="KW-1185">Reference proteome</keyword>
<dbReference type="PANTHER" id="PTHR43326">
    <property type="entry name" value="METHIONYL-TRNA SYNTHETASE"/>
    <property type="match status" value="1"/>
</dbReference>
<evidence type="ECO:0000256" key="2">
    <source>
        <dbReference type="ARBA" id="ARBA00012838"/>
    </source>
</evidence>
<keyword evidence="8 11" id="KW-0030">Aminoacyl-tRNA synthetase</keyword>
<dbReference type="InterPro" id="IPR033911">
    <property type="entry name" value="MetRS_core"/>
</dbReference>
<dbReference type="InterPro" id="IPR023457">
    <property type="entry name" value="Met-tRNA_synth_2"/>
</dbReference>
<reference evidence="15 16" key="2">
    <citation type="journal article" date="2016" name="Genome Announc.">
        <title>Permanent Draft Genome Sequences for Two Variants of Frankia sp. Strain CpI1, the First Frankia Strain Isolated from Root Nodules of Comptonia peregrina.</title>
        <authorList>
            <person name="Oshone R."/>
            <person name="Hurst S.G.IV."/>
            <person name="Abebe-Akele F."/>
            <person name="Simpson S."/>
            <person name="Morris K."/>
            <person name="Thomas W.K."/>
            <person name="Tisa L.S."/>
        </authorList>
    </citation>
    <scope>NUCLEOTIDE SEQUENCE [LARGE SCALE GENOMIC DNA]</scope>
    <source>
        <strain evidence="16">CpI1-S</strain>
    </source>
</reference>
<dbReference type="GO" id="GO:0006431">
    <property type="term" value="P:methionyl-tRNA aminoacylation"/>
    <property type="evidence" value="ECO:0007669"/>
    <property type="project" value="InterPro"/>
</dbReference>
<keyword evidence="5 11" id="KW-0547">Nucleotide-binding</keyword>
<keyword evidence="6 11" id="KW-0067">ATP-binding</keyword>
<feature type="domain" description="Methionyl/Leucyl tRNA synthetase" evidence="13">
    <location>
        <begin position="136"/>
        <end position="364"/>
    </location>
</feature>
<dbReference type="PANTHER" id="PTHR43326:SF1">
    <property type="entry name" value="METHIONINE--TRNA LIGASE, MITOCHONDRIAL"/>
    <property type="match status" value="1"/>
</dbReference>
<evidence type="ECO:0000256" key="3">
    <source>
        <dbReference type="ARBA" id="ARBA00022490"/>
    </source>
</evidence>
<dbReference type="Pfam" id="PF19303">
    <property type="entry name" value="Anticodon_3"/>
    <property type="match status" value="1"/>
</dbReference>
<dbReference type="CDD" id="cd07957">
    <property type="entry name" value="Anticodon_Ia_Met"/>
    <property type="match status" value="1"/>
</dbReference>
<comment type="catalytic activity">
    <reaction evidence="10">
        <text>tRNA(Leu) + L-leucine + ATP = L-leucyl-tRNA(Leu) + AMP + diphosphate</text>
        <dbReference type="Rhea" id="RHEA:11688"/>
        <dbReference type="Rhea" id="RHEA-COMP:9613"/>
        <dbReference type="Rhea" id="RHEA-COMP:9622"/>
        <dbReference type="ChEBI" id="CHEBI:30616"/>
        <dbReference type="ChEBI" id="CHEBI:33019"/>
        <dbReference type="ChEBI" id="CHEBI:57427"/>
        <dbReference type="ChEBI" id="CHEBI:78442"/>
        <dbReference type="ChEBI" id="CHEBI:78494"/>
        <dbReference type="ChEBI" id="CHEBI:456215"/>
        <dbReference type="EC" id="6.1.1.4"/>
    </reaction>
</comment>
<proteinExistence type="inferred from homology"/>
<dbReference type="EMBL" id="JYFN01000015">
    <property type="protein sequence ID" value="KJE23222.1"/>
    <property type="molecule type" value="Genomic_DNA"/>
</dbReference>
<protein>
    <recommendedName>
        <fullName evidence="2">methionine--tRNA ligase</fullName>
        <ecNumber evidence="2">6.1.1.10</ecNumber>
    </recommendedName>
    <alternativeName>
        <fullName evidence="9">Methionyl-tRNA synthetase</fullName>
    </alternativeName>
</protein>
<dbReference type="Gene3D" id="3.40.50.620">
    <property type="entry name" value="HUPs"/>
    <property type="match status" value="1"/>
</dbReference>
<dbReference type="Gene3D" id="2.170.220.10">
    <property type="match status" value="1"/>
</dbReference>
<keyword evidence="3" id="KW-0963">Cytoplasm</keyword>
<dbReference type="InterPro" id="IPR009080">
    <property type="entry name" value="tRNAsynth_Ia_anticodon-bd"/>
</dbReference>
<dbReference type="RefSeq" id="WP_044885088.1">
    <property type="nucleotide sequence ID" value="NZ_JYFN01000015.1"/>
</dbReference>
<dbReference type="Gene3D" id="1.10.730.10">
    <property type="entry name" value="Isoleucyl-tRNA Synthetase, Domain 1"/>
    <property type="match status" value="1"/>
</dbReference>
<dbReference type="SUPFAM" id="SSF47323">
    <property type="entry name" value="Anticodon-binding domain of a subclass of class I aminoacyl-tRNA synthetases"/>
    <property type="match status" value="1"/>
</dbReference>
<evidence type="ECO:0000259" key="13">
    <source>
        <dbReference type="Pfam" id="PF09334"/>
    </source>
</evidence>
<dbReference type="InterPro" id="IPR001412">
    <property type="entry name" value="aa-tRNA-synth_I_CS"/>
</dbReference>
<evidence type="ECO:0000313" key="16">
    <source>
        <dbReference type="Proteomes" id="UP000032545"/>
    </source>
</evidence>
<dbReference type="GO" id="GO:0005737">
    <property type="term" value="C:cytoplasm"/>
    <property type="evidence" value="ECO:0007669"/>
    <property type="project" value="UniProtKB-SubCell"/>
</dbReference>
<dbReference type="FunFam" id="2.170.220.10:FF:000003">
    <property type="entry name" value="Methionine--tRNA ligase"/>
    <property type="match status" value="1"/>
</dbReference>
<dbReference type="InterPro" id="IPR002300">
    <property type="entry name" value="aa-tRNA-synth_Ia"/>
</dbReference>
<evidence type="ECO:0000256" key="8">
    <source>
        <dbReference type="ARBA" id="ARBA00023146"/>
    </source>
</evidence>
<dbReference type="OrthoDB" id="9810191at2"/>
<gene>
    <name evidence="15" type="ORF">FF36_02425</name>
</gene>
<dbReference type="Pfam" id="PF09334">
    <property type="entry name" value="tRNA-synt_1g"/>
    <property type="match status" value="1"/>
</dbReference>
<dbReference type="Proteomes" id="UP000032545">
    <property type="component" value="Unassembled WGS sequence"/>
</dbReference>
<dbReference type="PROSITE" id="PS00178">
    <property type="entry name" value="AA_TRNA_LIGASE_I"/>
    <property type="match status" value="1"/>
</dbReference>
<organism evidence="15 16">
    <name type="scientific">Frankia torreyi</name>
    <dbReference type="NCBI Taxonomy" id="1856"/>
    <lineage>
        <taxon>Bacteria</taxon>
        <taxon>Bacillati</taxon>
        <taxon>Actinomycetota</taxon>
        <taxon>Actinomycetes</taxon>
        <taxon>Frankiales</taxon>
        <taxon>Frankiaceae</taxon>
        <taxon>Frankia</taxon>
    </lineage>
</organism>
<dbReference type="SUPFAM" id="SSF52374">
    <property type="entry name" value="Nucleotidylyl transferase"/>
    <property type="match status" value="1"/>
</dbReference>
<evidence type="ECO:0000256" key="10">
    <source>
        <dbReference type="ARBA" id="ARBA00047469"/>
    </source>
</evidence>
<dbReference type="InterPro" id="IPR015413">
    <property type="entry name" value="Methionyl/Leucyl_tRNA_Synth"/>
</dbReference>
<reference evidence="16" key="1">
    <citation type="submission" date="2015-02" db="EMBL/GenBank/DDBJ databases">
        <title>Draft Genome of Frankia sp. CpI1-S.</title>
        <authorList>
            <person name="Oshone R.T."/>
            <person name="Ngom M."/>
            <person name="Ghodhbane-Gtari F."/>
            <person name="Gtari M."/>
            <person name="Morris K."/>
            <person name="Thomas K."/>
            <person name="Sen A."/>
            <person name="Tisa L.S."/>
        </authorList>
    </citation>
    <scope>NUCLEOTIDE SEQUENCE [LARGE SCALE GENOMIC DNA]</scope>
    <source>
        <strain evidence="16">CpI1-S</strain>
    </source>
</reference>
<evidence type="ECO:0000256" key="7">
    <source>
        <dbReference type="ARBA" id="ARBA00022917"/>
    </source>
</evidence>
<evidence type="ECO:0000256" key="11">
    <source>
        <dbReference type="RuleBase" id="RU363035"/>
    </source>
</evidence>
<comment type="caution">
    <text evidence="15">The sequence shown here is derived from an EMBL/GenBank/DDBJ whole genome shotgun (WGS) entry which is preliminary data.</text>
</comment>
<dbReference type="GO" id="GO:0005524">
    <property type="term" value="F:ATP binding"/>
    <property type="evidence" value="ECO:0007669"/>
    <property type="project" value="UniProtKB-KW"/>
</dbReference>
<evidence type="ECO:0000313" key="15">
    <source>
        <dbReference type="EMBL" id="KJE23222.1"/>
    </source>
</evidence>
<dbReference type="InterPro" id="IPR041872">
    <property type="entry name" value="Anticodon_Met"/>
</dbReference>
<dbReference type="PRINTS" id="PR01041">
    <property type="entry name" value="TRNASYNTHMET"/>
</dbReference>
<evidence type="ECO:0000256" key="9">
    <source>
        <dbReference type="ARBA" id="ARBA00030904"/>
    </source>
</evidence>
<comment type="subcellular location">
    <subcellularLocation>
        <location evidence="1">Cytoplasm</location>
    </subcellularLocation>
</comment>
<evidence type="ECO:0000256" key="4">
    <source>
        <dbReference type="ARBA" id="ARBA00022598"/>
    </source>
</evidence>
<name>A0A0D8BII0_9ACTN</name>
<dbReference type="AlphaFoldDB" id="A0A0D8BII0"/>
<evidence type="ECO:0000256" key="6">
    <source>
        <dbReference type="ARBA" id="ARBA00022840"/>
    </source>
</evidence>